<reference evidence="1" key="1">
    <citation type="journal article" date="2014" name="Int. J. Syst. Evol. Microbiol.">
        <title>Complete genome sequence of Corynebacterium casei LMG S-19264T (=DSM 44701T), isolated from a smear-ripened cheese.</title>
        <authorList>
            <consortium name="US DOE Joint Genome Institute (JGI-PGF)"/>
            <person name="Walter F."/>
            <person name="Albersmeier A."/>
            <person name="Kalinowski J."/>
            <person name="Ruckert C."/>
        </authorList>
    </citation>
    <scope>NUCLEOTIDE SEQUENCE</scope>
    <source>
        <strain evidence="1">CGMCC 4.7312</strain>
    </source>
</reference>
<dbReference type="EMBL" id="BMNB01000031">
    <property type="protein sequence ID" value="GGM59516.1"/>
    <property type="molecule type" value="Genomic_DNA"/>
</dbReference>
<keyword evidence="2" id="KW-1185">Reference proteome</keyword>
<dbReference type="Proteomes" id="UP000608890">
    <property type="component" value="Unassembled WGS sequence"/>
</dbReference>
<sequence length="70" mass="6641">MFGLAASVAAVALISSNRATRIPAAVSLLAAAALLVAGDIHGGAAAVGAATGIILPTADDGRHPPASSRP</sequence>
<accession>A0A917X381</accession>
<name>A0A917X381_9ACTN</name>
<evidence type="ECO:0000313" key="1">
    <source>
        <dbReference type="EMBL" id="GGM59516.1"/>
    </source>
</evidence>
<evidence type="ECO:0000313" key="2">
    <source>
        <dbReference type="Proteomes" id="UP000608890"/>
    </source>
</evidence>
<gene>
    <name evidence="1" type="ORF">GCM10011608_50810</name>
</gene>
<organism evidence="1 2">
    <name type="scientific">Micromonospora sonchi</name>
    <dbReference type="NCBI Taxonomy" id="1763543"/>
    <lineage>
        <taxon>Bacteria</taxon>
        <taxon>Bacillati</taxon>
        <taxon>Actinomycetota</taxon>
        <taxon>Actinomycetes</taxon>
        <taxon>Micromonosporales</taxon>
        <taxon>Micromonosporaceae</taxon>
        <taxon>Micromonospora</taxon>
    </lineage>
</organism>
<comment type="caution">
    <text evidence="1">The sequence shown here is derived from an EMBL/GenBank/DDBJ whole genome shotgun (WGS) entry which is preliminary data.</text>
</comment>
<proteinExistence type="predicted"/>
<reference evidence="1" key="2">
    <citation type="submission" date="2020-09" db="EMBL/GenBank/DDBJ databases">
        <authorList>
            <person name="Sun Q."/>
            <person name="Zhou Y."/>
        </authorList>
    </citation>
    <scope>NUCLEOTIDE SEQUENCE</scope>
    <source>
        <strain evidence="1">CGMCC 4.7312</strain>
    </source>
</reference>
<dbReference type="AlphaFoldDB" id="A0A917X381"/>
<protein>
    <submittedName>
        <fullName evidence="1">Uncharacterized protein</fullName>
    </submittedName>
</protein>